<dbReference type="PANTHER" id="PTHR31655">
    <property type="entry name" value="PROTEIN FAM78A"/>
    <property type="match status" value="1"/>
</dbReference>
<evidence type="ECO:0000313" key="3">
    <source>
        <dbReference type="WBParaSite" id="maker-uti_cns_0000666-snap-gene-0.3-mRNA-1"/>
    </source>
</evidence>
<dbReference type="WBParaSite" id="maker-uti_cns_0000666-snap-gene-0.3-mRNA-1">
    <property type="protein sequence ID" value="maker-uti_cns_0000666-snap-gene-0.3-mRNA-1"/>
    <property type="gene ID" value="maker-uti_cns_0000666-snap-gene-0.3"/>
</dbReference>
<dbReference type="Proteomes" id="UP000095280">
    <property type="component" value="Unplaced"/>
</dbReference>
<dbReference type="InterPro" id="IPR029638">
    <property type="entry name" value="FAM78"/>
</dbReference>
<dbReference type="AlphaFoldDB" id="A0A1I8G284"/>
<dbReference type="PANTHER" id="PTHR31655:SF7">
    <property type="entry name" value="PROTEIN FAM78A"/>
    <property type="match status" value="1"/>
</dbReference>
<organism evidence="1 3">
    <name type="scientific">Macrostomum lignano</name>
    <dbReference type="NCBI Taxonomy" id="282301"/>
    <lineage>
        <taxon>Eukaryota</taxon>
        <taxon>Metazoa</taxon>
        <taxon>Spiralia</taxon>
        <taxon>Lophotrochozoa</taxon>
        <taxon>Platyhelminthes</taxon>
        <taxon>Rhabditophora</taxon>
        <taxon>Macrostomorpha</taxon>
        <taxon>Macrostomida</taxon>
        <taxon>Macrostomidae</taxon>
        <taxon>Macrostomum</taxon>
    </lineage>
</organism>
<evidence type="ECO:0000313" key="2">
    <source>
        <dbReference type="WBParaSite" id="maker-uti_cns_0000141-snap-gene-0.6-mRNA-1"/>
    </source>
</evidence>
<reference evidence="2 3" key="1">
    <citation type="submission" date="2016-11" db="UniProtKB">
        <authorList>
            <consortium name="WormBaseParasite"/>
        </authorList>
    </citation>
    <scope>IDENTIFICATION</scope>
</reference>
<proteinExistence type="predicted"/>
<name>A0A1I8G284_9PLAT</name>
<accession>A0A1I8G284</accession>
<dbReference type="STRING" id="282301.A0A1I8G284"/>
<sequence length="393" mass="44674">MSKFNVDKITVSQTQCFFDNKTGTKVYEKPSLMQYESQHFKCKAIIELEECVADRNWTIGLIQACDSMYLENRYGRHGSSFWEFHPIKSGRHRMVNDSDGRQYPFYSVTSSKCEVTRGAVHNCVVKLQYADHFYPTVVWELPYCGGAKLTEVIRRQDFWIWLVAVRRAGHYNRGNDVFHVGKDELYILRSMRWHYCLHMRFDPDERVGNRLRSVADRQVEEPSILLHSDEPVPLSAVHPPHCNAAQSLIWYPRVRTGHHKPELLVPPRQAIVPWDRWSAEMLPGLSPRPQRPRELRVCPLWSKDSDIGVAPAKVQQPLPSSETSPAALAENPLAERLLRAHKKRWQFLKGDGFAGNSRAKSKLLLNSTDSSGLAMSIKQAAAAAAAAAAASVV</sequence>
<keyword evidence="1" id="KW-1185">Reference proteome</keyword>
<dbReference type="OrthoDB" id="9971204at2759"/>
<dbReference type="WBParaSite" id="maker-uti_cns_0000141-snap-gene-0.6-mRNA-1">
    <property type="protein sequence ID" value="maker-uti_cns_0000141-snap-gene-0.6-mRNA-1"/>
    <property type="gene ID" value="maker-uti_cns_0000141-snap-gene-0.6"/>
</dbReference>
<protein>
    <submittedName>
        <fullName evidence="2 3">Protein FAM78A</fullName>
    </submittedName>
</protein>
<evidence type="ECO:0000313" key="1">
    <source>
        <dbReference type="Proteomes" id="UP000095280"/>
    </source>
</evidence>